<protein>
    <submittedName>
        <fullName evidence="5">OmpH family outer membrane protein</fullName>
    </submittedName>
</protein>
<reference evidence="5" key="1">
    <citation type="submission" date="2022-08" db="EMBL/GenBank/DDBJ databases">
        <authorList>
            <person name="Vandamme P."/>
            <person name="Hettiarachchi A."/>
            <person name="Peeters C."/>
            <person name="Cnockaert M."/>
            <person name="Carlier A."/>
        </authorList>
    </citation>
    <scope>NUCLEOTIDE SEQUENCE</scope>
    <source>
        <strain evidence="5">LMG 31809</strain>
    </source>
</reference>
<proteinExistence type="inferred from homology"/>
<keyword evidence="6" id="KW-1185">Reference proteome</keyword>
<dbReference type="Proteomes" id="UP001141619">
    <property type="component" value="Unassembled WGS sequence"/>
</dbReference>
<evidence type="ECO:0000256" key="2">
    <source>
        <dbReference type="ARBA" id="ARBA00022729"/>
    </source>
</evidence>
<comment type="caution">
    <text evidence="5">The sequence shown here is derived from an EMBL/GenBank/DDBJ whole genome shotgun (WGS) entry which is preliminary data.</text>
</comment>
<evidence type="ECO:0000313" key="5">
    <source>
        <dbReference type="EMBL" id="MDA5193775.1"/>
    </source>
</evidence>
<keyword evidence="3" id="KW-0175">Coiled coil</keyword>
<evidence type="ECO:0000313" key="6">
    <source>
        <dbReference type="Proteomes" id="UP001141619"/>
    </source>
</evidence>
<dbReference type="GO" id="GO:0050821">
    <property type="term" value="P:protein stabilization"/>
    <property type="evidence" value="ECO:0007669"/>
    <property type="project" value="TreeGrafter"/>
</dbReference>
<evidence type="ECO:0000256" key="1">
    <source>
        <dbReference type="ARBA" id="ARBA00009091"/>
    </source>
</evidence>
<dbReference type="GO" id="GO:0051082">
    <property type="term" value="F:unfolded protein binding"/>
    <property type="evidence" value="ECO:0007669"/>
    <property type="project" value="InterPro"/>
</dbReference>
<feature type="signal peptide" evidence="4">
    <location>
        <begin position="1"/>
        <end position="23"/>
    </location>
</feature>
<sequence length="206" mass="22744">MKRFIRTAIIPALAVAGLMTAVAGVPSVAGAETLKTATIAILDQRRLFSESLVSQDITKQLRQFSQTFGNEENNTKNALLKEKEELEKQRPVIGEAMFEQKFNALRTKADQLNRKMDLHQKQLNVAQMNTNRELQKVLAPIISKLSDSKGANVVLEKSQVVHSTAALDMTTEVIELLNKQLPTLKVTLPTEAEIVDLEKKAGAAQP</sequence>
<keyword evidence="2 4" id="KW-0732">Signal</keyword>
<feature type="coiled-coil region" evidence="3">
    <location>
        <begin position="69"/>
        <end position="129"/>
    </location>
</feature>
<dbReference type="InterPro" id="IPR005632">
    <property type="entry name" value="Chaperone_Skp"/>
</dbReference>
<gene>
    <name evidence="5" type="ORF">NYP16_07395</name>
</gene>
<evidence type="ECO:0000256" key="4">
    <source>
        <dbReference type="SAM" id="SignalP"/>
    </source>
</evidence>
<dbReference type="Pfam" id="PF03938">
    <property type="entry name" value="OmpH"/>
    <property type="match status" value="1"/>
</dbReference>
<reference evidence="5" key="2">
    <citation type="journal article" date="2023" name="Syst. Appl. Microbiol.">
        <title>Govania unica gen. nov., sp. nov., a rare biosphere bacterium that represents a novel family in the class Alphaproteobacteria.</title>
        <authorList>
            <person name="Vandamme P."/>
            <person name="Peeters C."/>
            <person name="Hettiarachchi A."/>
            <person name="Cnockaert M."/>
            <person name="Carlier A."/>
        </authorList>
    </citation>
    <scope>NUCLEOTIDE SEQUENCE</scope>
    <source>
        <strain evidence="5">LMG 31809</strain>
    </source>
</reference>
<comment type="similarity">
    <text evidence="1">Belongs to the Skp family.</text>
</comment>
<dbReference type="SUPFAM" id="SSF111384">
    <property type="entry name" value="OmpH-like"/>
    <property type="match status" value="1"/>
</dbReference>
<dbReference type="RefSeq" id="WP_274943469.1">
    <property type="nucleotide sequence ID" value="NZ_JANWOI010000002.1"/>
</dbReference>
<dbReference type="AlphaFoldDB" id="A0A9X3TXG1"/>
<name>A0A9X3TXG1_9PROT</name>
<dbReference type="PANTHER" id="PTHR35089">
    <property type="entry name" value="CHAPERONE PROTEIN SKP"/>
    <property type="match status" value="1"/>
</dbReference>
<dbReference type="EMBL" id="JANWOI010000002">
    <property type="protein sequence ID" value="MDA5193775.1"/>
    <property type="molecule type" value="Genomic_DNA"/>
</dbReference>
<organism evidence="5 6">
    <name type="scientific">Govanella unica</name>
    <dbReference type="NCBI Taxonomy" id="2975056"/>
    <lineage>
        <taxon>Bacteria</taxon>
        <taxon>Pseudomonadati</taxon>
        <taxon>Pseudomonadota</taxon>
        <taxon>Alphaproteobacteria</taxon>
        <taxon>Emcibacterales</taxon>
        <taxon>Govanellaceae</taxon>
        <taxon>Govanella</taxon>
    </lineage>
</organism>
<evidence type="ECO:0000256" key="3">
    <source>
        <dbReference type="SAM" id="Coils"/>
    </source>
</evidence>
<dbReference type="InterPro" id="IPR024930">
    <property type="entry name" value="Skp_dom_sf"/>
</dbReference>
<accession>A0A9X3TXG1</accession>
<dbReference type="GO" id="GO:0005829">
    <property type="term" value="C:cytosol"/>
    <property type="evidence" value="ECO:0007669"/>
    <property type="project" value="TreeGrafter"/>
</dbReference>
<dbReference type="SMART" id="SM00935">
    <property type="entry name" value="OmpH"/>
    <property type="match status" value="1"/>
</dbReference>
<dbReference type="Gene3D" id="3.30.910.20">
    <property type="entry name" value="Skp domain"/>
    <property type="match status" value="1"/>
</dbReference>
<dbReference type="PANTHER" id="PTHR35089:SF1">
    <property type="entry name" value="CHAPERONE PROTEIN SKP"/>
    <property type="match status" value="1"/>
</dbReference>
<feature type="chain" id="PRO_5040919959" evidence="4">
    <location>
        <begin position="24"/>
        <end position="206"/>
    </location>
</feature>